<dbReference type="PANTHER" id="PTHR32060">
    <property type="entry name" value="TAIL-SPECIFIC PROTEASE"/>
    <property type="match status" value="1"/>
</dbReference>
<dbReference type="SUPFAM" id="SSF52096">
    <property type="entry name" value="ClpP/crotonase"/>
    <property type="match status" value="1"/>
</dbReference>
<dbReference type="Pfam" id="PF03572">
    <property type="entry name" value="Peptidase_S41"/>
    <property type="match status" value="1"/>
</dbReference>
<protein>
    <recommendedName>
        <fullName evidence="1">Tail specific protease domain-containing protein</fullName>
    </recommendedName>
</protein>
<dbReference type="EMBL" id="JACDUR010000003">
    <property type="protein sequence ID" value="MBA2891896.1"/>
    <property type="molecule type" value="Genomic_DNA"/>
</dbReference>
<dbReference type="InterPro" id="IPR036034">
    <property type="entry name" value="PDZ_sf"/>
</dbReference>
<proteinExistence type="predicted"/>
<gene>
    <name evidence="2" type="ORF">HNR30_003237</name>
</gene>
<dbReference type="Proteomes" id="UP000530928">
    <property type="component" value="Unassembled WGS sequence"/>
</dbReference>
<dbReference type="Gene3D" id="3.90.226.10">
    <property type="entry name" value="2-enoyl-CoA Hydratase, Chain A, domain 1"/>
    <property type="match status" value="1"/>
</dbReference>
<comment type="caution">
    <text evidence="2">The sequence shown here is derived from an EMBL/GenBank/DDBJ whole genome shotgun (WGS) entry which is preliminary data.</text>
</comment>
<dbReference type="RefSeq" id="WP_181610648.1">
    <property type="nucleotide sequence ID" value="NZ_BAABAM010000002.1"/>
</dbReference>
<dbReference type="GO" id="GO:0004175">
    <property type="term" value="F:endopeptidase activity"/>
    <property type="evidence" value="ECO:0007669"/>
    <property type="project" value="TreeGrafter"/>
</dbReference>
<dbReference type="InterPro" id="IPR005151">
    <property type="entry name" value="Tail-specific_protease"/>
</dbReference>
<evidence type="ECO:0000313" key="2">
    <source>
        <dbReference type="EMBL" id="MBA2891896.1"/>
    </source>
</evidence>
<feature type="domain" description="Tail specific protease" evidence="1">
    <location>
        <begin position="295"/>
        <end position="459"/>
    </location>
</feature>
<dbReference type="GO" id="GO:0008236">
    <property type="term" value="F:serine-type peptidase activity"/>
    <property type="evidence" value="ECO:0007669"/>
    <property type="project" value="InterPro"/>
</dbReference>
<dbReference type="Gene3D" id="2.30.42.10">
    <property type="match status" value="1"/>
</dbReference>
<keyword evidence="3" id="KW-1185">Reference proteome</keyword>
<dbReference type="AlphaFoldDB" id="A0A7W0HQT0"/>
<accession>A0A7W0HQT0</accession>
<organism evidence="2 3">
    <name type="scientific">Nonomuraea soli</name>
    <dbReference type="NCBI Taxonomy" id="1032476"/>
    <lineage>
        <taxon>Bacteria</taxon>
        <taxon>Bacillati</taxon>
        <taxon>Actinomycetota</taxon>
        <taxon>Actinomycetes</taxon>
        <taxon>Streptosporangiales</taxon>
        <taxon>Streptosporangiaceae</taxon>
        <taxon>Nonomuraea</taxon>
    </lineage>
</organism>
<name>A0A7W0HQT0_9ACTN</name>
<dbReference type="PANTHER" id="PTHR32060:SF22">
    <property type="entry name" value="CARBOXYL-TERMINAL-PROCESSING PEPTIDASE 3, CHLOROPLASTIC"/>
    <property type="match status" value="1"/>
</dbReference>
<sequence>MTAETIPTPVAKSVALTDALARVALLSADQKRLIVRQALLVLEQHYVNLPLKVARYGINPVQRLRLLLTRLERSEDISEWELHSELIEIFNSVRDLHTRYALPGVFEGDVAVLPFTVKAFADGERRRYLVAPEKEGAPPVLTGAFRPGAEIIRWNGVPMARAVQQLADRLPGANPAARHARAVEKMTTRALAFTGPPDEEQILIDFVSPDGQAGTARTTWSVPTDLILLLQSLSNDTSLAIDQEAMLESRARTLLFAPHVLDQQAAGEPVRAAPGNLPVRPEVATAFEARVMGEFGYIRIREFLSADRSVETFVNEFIKLLRQMPPGGVVIDVRGNRGGNILMAELSLQALTARRIEPMPAQFLSTPLNLRICRNQRSMEPWLRSMEQAMETGAPFSAGIPFTPAGRLARVPQSHFGPSVLVTDARCYSSGDVFAAGYQDHRIGDVLGVDDTTGAGGANVWEFPLLMQLASGDGDFPYRPLPEGVGLRVAIRRLLRVGPNAGVSVEDFGVRSETIHPVTRDDIMHGDKDLLAAAFALLREGERREFEVSLDPVRVRGVNIDRADFVTDGRPRASVDLDGDAVEVTVPGLSQARVVRVEGYARGELVAVRLFRDGEPVTVFE</sequence>
<evidence type="ECO:0000313" key="3">
    <source>
        <dbReference type="Proteomes" id="UP000530928"/>
    </source>
</evidence>
<dbReference type="InterPro" id="IPR029045">
    <property type="entry name" value="ClpP/crotonase-like_dom_sf"/>
</dbReference>
<dbReference type="GO" id="GO:0006508">
    <property type="term" value="P:proteolysis"/>
    <property type="evidence" value="ECO:0007669"/>
    <property type="project" value="InterPro"/>
</dbReference>
<evidence type="ECO:0000259" key="1">
    <source>
        <dbReference type="Pfam" id="PF03572"/>
    </source>
</evidence>
<reference evidence="2 3" key="1">
    <citation type="submission" date="2020-07" db="EMBL/GenBank/DDBJ databases">
        <title>Genomic Encyclopedia of Type Strains, Phase IV (KMG-IV): sequencing the most valuable type-strain genomes for metagenomic binning, comparative biology and taxonomic classification.</title>
        <authorList>
            <person name="Goeker M."/>
        </authorList>
    </citation>
    <scope>NUCLEOTIDE SEQUENCE [LARGE SCALE GENOMIC DNA]</scope>
    <source>
        <strain evidence="2 3">DSM 45533</strain>
    </source>
</reference>